<feature type="binding site" evidence="10">
    <location>
        <position position="88"/>
    </location>
    <ligand>
        <name>ATP</name>
        <dbReference type="ChEBI" id="CHEBI:30616"/>
    </ligand>
</feature>
<keyword evidence="7 10" id="KW-0067">ATP-binding</keyword>
<evidence type="ECO:0000256" key="7">
    <source>
        <dbReference type="ARBA" id="ARBA00022840"/>
    </source>
</evidence>
<evidence type="ECO:0000256" key="2">
    <source>
        <dbReference type="ARBA" id="ARBA00012425"/>
    </source>
</evidence>
<keyword evidence="5 10" id="KW-0547">Nucleotide-binding</keyword>
<dbReference type="SMART" id="SM00220">
    <property type="entry name" value="S_TKc"/>
    <property type="match status" value="1"/>
</dbReference>
<evidence type="ECO:0000256" key="4">
    <source>
        <dbReference type="ARBA" id="ARBA00022679"/>
    </source>
</evidence>
<reference evidence="13 14" key="1">
    <citation type="submission" date="2020-08" db="EMBL/GenBank/DDBJ databases">
        <authorList>
            <person name="Koutsovoulos G."/>
            <person name="Danchin GJ E."/>
        </authorList>
    </citation>
    <scope>NUCLEOTIDE SEQUENCE [LARGE SCALE GENOMIC DNA]</scope>
</reference>
<dbReference type="Pfam" id="PF00069">
    <property type="entry name" value="Pkinase"/>
    <property type="match status" value="1"/>
</dbReference>
<evidence type="ECO:0000256" key="5">
    <source>
        <dbReference type="ARBA" id="ARBA00022741"/>
    </source>
</evidence>
<proteinExistence type="inferred from homology"/>
<dbReference type="InterPro" id="IPR017441">
    <property type="entry name" value="Protein_kinase_ATP_BS"/>
</dbReference>
<dbReference type="PROSITE" id="PS00108">
    <property type="entry name" value="PROTEIN_KINASE_ST"/>
    <property type="match status" value="1"/>
</dbReference>
<dbReference type="PROSITE" id="PS00107">
    <property type="entry name" value="PROTEIN_KINASE_ATP"/>
    <property type="match status" value="1"/>
</dbReference>
<evidence type="ECO:0000256" key="10">
    <source>
        <dbReference type="PROSITE-ProRule" id="PRU10141"/>
    </source>
</evidence>
<dbReference type="InterPro" id="IPR000719">
    <property type="entry name" value="Prot_kinase_dom"/>
</dbReference>
<keyword evidence="6" id="KW-0418">Kinase</keyword>
<evidence type="ECO:0000259" key="12">
    <source>
        <dbReference type="PROSITE" id="PS50011"/>
    </source>
</evidence>
<keyword evidence="3 11" id="KW-0723">Serine/threonine-protein kinase</keyword>
<evidence type="ECO:0000313" key="14">
    <source>
        <dbReference type="Proteomes" id="UP000580250"/>
    </source>
</evidence>
<dbReference type="EMBL" id="CAJEWN010000438">
    <property type="protein sequence ID" value="CAD2182608.1"/>
    <property type="molecule type" value="Genomic_DNA"/>
</dbReference>
<dbReference type="Gene3D" id="1.10.510.10">
    <property type="entry name" value="Transferase(Phosphotransferase) domain 1"/>
    <property type="match status" value="1"/>
</dbReference>
<evidence type="ECO:0000256" key="11">
    <source>
        <dbReference type="RuleBase" id="RU000304"/>
    </source>
</evidence>
<dbReference type="PANTHER" id="PTHR24056">
    <property type="entry name" value="CELL DIVISION PROTEIN KINASE"/>
    <property type="match status" value="1"/>
</dbReference>
<evidence type="ECO:0000256" key="9">
    <source>
        <dbReference type="ARBA" id="ARBA00048367"/>
    </source>
</evidence>
<evidence type="ECO:0000256" key="6">
    <source>
        <dbReference type="ARBA" id="ARBA00022777"/>
    </source>
</evidence>
<dbReference type="FunFam" id="1.10.510.10:FF:000624">
    <property type="entry name" value="Mitogen-activated protein kinase"/>
    <property type="match status" value="1"/>
</dbReference>
<accession>A0A6V7W7C1</accession>
<comment type="caution">
    <text evidence="13">The sequence shown here is derived from an EMBL/GenBank/DDBJ whole genome shotgun (WGS) entry which is preliminary data.</text>
</comment>
<evidence type="ECO:0000256" key="8">
    <source>
        <dbReference type="ARBA" id="ARBA00047811"/>
    </source>
</evidence>
<dbReference type="GO" id="GO:0005524">
    <property type="term" value="F:ATP binding"/>
    <property type="evidence" value="ECO:0007669"/>
    <property type="project" value="UniProtKB-UniRule"/>
</dbReference>
<evidence type="ECO:0000256" key="1">
    <source>
        <dbReference type="ARBA" id="ARBA00006485"/>
    </source>
</evidence>
<feature type="domain" description="Protein kinase" evidence="12">
    <location>
        <begin position="58"/>
        <end position="347"/>
    </location>
</feature>
<dbReference type="InterPro" id="IPR008271">
    <property type="entry name" value="Ser/Thr_kinase_AS"/>
</dbReference>
<dbReference type="Gene3D" id="3.30.200.20">
    <property type="entry name" value="Phosphorylase Kinase, domain 1"/>
    <property type="match status" value="1"/>
</dbReference>
<evidence type="ECO:0000256" key="3">
    <source>
        <dbReference type="ARBA" id="ARBA00022527"/>
    </source>
</evidence>
<dbReference type="GO" id="GO:0004693">
    <property type="term" value="F:cyclin-dependent protein serine/threonine kinase activity"/>
    <property type="evidence" value="ECO:0007669"/>
    <property type="project" value="UniProtKB-EC"/>
</dbReference>
<dbReference type="SUPFAM" id="SSF56112">
    <property type="entry name" value="Protein kinase-like (PK-like)"/>
    <property type="match status" value="1"/>
</dbReference>
<dbReference type="PROSITE" id="PS50011">
    <property type="entry name" value="PROTEIN_KINASE_DOM"/>
    <property type="match status" value="1"/>
</dbReference>
<keyword evidence="4" id="KW-0808">Transferase</keyword>
<dbReference type="InterPro" id="IPR011009">
    <property type="entry name" value="Kinase-like_dom_sf"/>
</dbReference>
<dbReference type="FunFam" id="3.30.200.20:FF:000049">
    <property type="entry name" value="cyclin-dependent kinase-like 1 isoform X1"/>
    <property type="match status" value="1"/>
</dbReference>
<dbReference type="PANTHER" id="PTHR24056:SF222">
    <property type="entry name" value="CYCLIN-DEPENDENT KINASE-LIKE 1"/>
    <property type="match status" value="1"/>
</dbReference>
<gene>
    <name evidence="13" type="ORF">MENT_LOCUS34837</name>
</gene>
<protein>
    <recommendedName>
        <fullName evidence="2">cyclin-dependent kinase</fullName>
        <ecNumber evidence="2">2.7.11.22</ecNumber>
    </recommendedName>
</protein>
<comment type="similarity">
    <text evidence="1">Belongs to the protein kinase superfamily. CMGC Ser/Thr protein kinase family. CDC2/CDKX subfamily.</text>
</comment>
<dbReference type="OrthoDB" id="548217at2759"/>
<evidence type="ECO:0000313" key="13">
    <source>
        <dbReference type="EMBL" id="CAD2182608.1"/>
    </source>
</evidence>
<dbReference type="GO" id="GO:0005634">
    <property type="term" value="C:nucleus"/>
    <property type="evidence" value="ECO:0007669"/>
    <property type="project" value="TreeGrafter"/>
</dbReference>
<sequence>MTSKNDSSFALAPLLNLPQNGTTKRLSINYEQESSLPVFVPISKNPTSGKMTLFLDKYEKIAKIGEGSYGIVFKCRNKETGEIVAIKKFVETDEDPAIRKIAFREIRMLKQLKHINLVNLIEVFKRNKKLHLVFEHCERTVLDDLEKYPNGCPELLTKNIIFQLLEATRFCHSKGCVHRDIKPENILLTAQNVVKLGDFGFARILNPNELLTDYVATRWYRAPELLVGDTRYGFQVDVWAIGCVFAEMLTGEPVWPGRSDVDQLYLIIQTLGQITSRQMQTFFENSYFRGISIPEPEHYVGLAQRLAQTENPDSSLDEIAIDFLLKCLHVNPEMRWSAEELLRHQYFREFIFKLPEFDGAEATINGYLPILAERRRQSYAQQLISNSEQEGQRTVDSTHLPSILYLI</sequence>
<organism evidence="13 14">
    <name type="scientific">Meloidogyne enterolobii</name>
    <name type="common">Root-knot nematode worm</name>
    <name type="synonym">Meloidogyne mayaguensis</name>
    <dbReference type="NCBI Taxonomy" id="390850"/>
    <lineage>
        <taxon>Eukaryota</taxon>
        <taxon>Metazoa</taxon>
        <taxon>Ecdysozoa</taxon>
        <taxon>Nematoda</taxon>
        <taxon>Chromadorea</taxon>
        <taxon>Rhabditida</taxon>
        <taxon>Tylenchina</taxon>
        <taxon>Tylenchomorpha</taxon>
        <taxon>Tylenchoidea</taxon>
        <taxon>Meloidogynidae</taxon>
        <taxon>Meloidogyninae</taxon>
        <taxon>Meloidogyne</taxon>
    </lineage>
</organism>
<comment type="catalytic activity">
    <reaction evidence="8">
        <text>L-threonyl-[protein] + ATP = O-phospho-L-threonyl-[protein] + ADP + H(+)</text>
        <dbReference type="Rhea" id="RHEA:46608"/>
        <dbReference type="Rhea" id="RHEA-COMP:11060"/>
        <dbReference type="Rhea" id="RHEA-COMP:11605"/>
        <dbReference type="ChEBI" id="CHEBI:15378"/>
        <dbReference type="ChEBI" id="CHEBI:30013"/>
        <dbReference type="ChEBI" id="CHEBI:30616"/>
        <dbReference type="ChEBI" id="CHEBI:61977"/>
        <dbReference type="ChEBI" id="CHEBI:456216"/>
        <dbReference type="EC" id="2.7.11.22"/>
    </reaction>
</comment>
<dbReference type="InterPro" id="IPR050108">
    <property type="entry name" value="CDK"/>
</dbReference>
<name>A0A6V7W7C1_MELEN</name>
<dbReference type="AlphaFoldDB" id="A0A6V7W7C1"/>
<dbReference type="EC" id="2.7.11.22" evidence="2"/>
<dbReference type="Proteomes" id="UP000580250">
    <property type="component" value="Unassembled WGS sequence"/>
</dbReference>
<comment type="catalytic activity">
    <reaction evidence="9">
        <text>L-seryl-[protein] + ATP = O-phospho-L-seryl-[protein] + ADP + H(+)</text>
        <dbReference type="Rhea" id="RHEA:17989"/>
        <dbReference type="Rhea" id="RHEA-COMP:9863"/>
        <dbReference type="Rhea" id="RHEA-COMP:11604"/>
        <dbReference type="ChEBI" id="CHEBI:15378"/>
        <dbReference type="ChEBI" id="CHEBI:29999"/>
        <dbReference type="ChEBI" id="CHEBI:30616"/>
        <dbReference type="ChEBI" id="CHEBI:83421"/>
        <dbReference type="ChEBI" id="CHEBI:456216"/>
        <dbReference type="EC" id="2.7.11.22"/>
    </reaction>
</comment>